<dbReference type="PANTHER" id="PTHR30570">
    <property type="entry name" value="PERIPLASMIC PHOSPHATE BINDING COMPONENT OF PHOSPHATE ABC TRANSPORTER"/>
    <property type="match status" value="1"/>
</dbReference>
<dbReference type="AlphaFoldDB" id="A0A5D3WMH0"/>
<evidence type="ECO:0000259" key="3">
    <source>
        <dbReference type="Pfam" id="PF12849"/>
    </source>
</evidence>
<dbReference type="Gene3D" id="3.40.190.10">
    <property type="entry name" value="Periplasmic binding protein-like II"/>
    <property type="match status" value="2"/>
</dbReference>
<reference evidence="4 5" key="1">
    <citation type="submission" date="2019-07" db="EMBL/GenBank/DDBJ databases">
        <title>Genomic Encyclopedia of Type Strains, Phase IV (KMG-IV): sequencing the most valuable type-strain genomes for metagenomic binning, comparative biology and taxonomic classification.</title>
        <authorList>
            <person name="Goeker M."/>
        </authorList>
    </citation>
    <scope>NUCLEOTIDE SEQUENCE [LARGE SCALE GENOMIC DNA]</scope>
    <source>
        <strain evidence="4 5">SS015</strain>
    </source>
</reference>
<dbReference type="OrthoDB" id="9783488at2"/>
<dbReference type="InterPro" id="IPR024370">
    <property type="entry name" value="PBP_domain"/>
</dbReference>
<evidence type="ECO:0000256" key="1">
    <source>
        <dbReference type="ARBA" id="ARBA00022729"/>
    </source>
</evidence>
<dbReference type="EMBL" id="VNIB01000006">
    <property type="protein sequence ID" value="TYO98528.1"/>
    <property type="molecule type" value="Genomic_DNA"/>
</dbReference>
<feature type="signal peptide" evidence="2">
    <location>
        <begin position="1"/>
        <end position="22"/>
    </location>
</feature>
<accession>A0A5D3WMH0</accession>
<organism evidence="4 5">
    <name type="scientific">Geothermobacter ehrlichii</name>
    <dbReference type="NCBI Taxonomy" id="213224"/>
    <lineage>
        <taxon>Bacteria</taxon>
        <taxon>Pseudomonadati</taxon>
        <taxon>Thermodesulfobacteriota</taxon>
        <taxon>Desulfuromonadia</taxon>
        <taxon>Desulfuromonadales</taxon>
        <taxon>Geothermobacteraceae</taxon>
        <taxon>Geothermobacter</taxon>
    </lineage>
</organism>
<dbReference type="PANTHER" id="PTHR30570:SF1">
    <property type="entry name" value="PHOSPHATE-BINDING PROTEIN PSTS"/>
    <property type="match status" value="1"/>
</dbReference>
<dbReference type="InterPro" id="IPR050811">
    <property type="entry name" value="Phosphate_ABC_transporter"/>
</dbReference>
<dbReference type="RefSeq" id="WP_148895898.1">
    <property type="nucleotide sequence ID" value="NZ_VNIB01000006.1"/>
</dbReference>
<dbReference type="SUPFAM" id="SSF53850">
    <property type="entry name" value="Periplasmic binding protein-like II"/>
    <property type="match status" value="1"/>
</dbReference>
<comment type="caution">
    <text evidence="4">The sequence shown here is derived from an EMBL/GenBank/DDBJ whole genome shotgun (WGS) entry which is preliminary data.</text>
</comment>
<dbReference type="Pfam" id="PF12849">
    <property type="entry name" value="PBP_like_2"/>
    <property type="match status" value="1"/>
</dbReference>
<keyword evidence="5" id="KW-1185">Reference proteome</keyword>
<feature type="chain" id="PRO_5022961531" evidence="2">
    <location>
        <begin position="23"/>
        <end position="257"/>
    </location>
</feature>
<evidence type="ECO:0000313" key="4">
    <source>
        <dbReference type="EMBL" id="TYO98528.1"/>
    </source>
</evidence>
<name>A0A5D3WMH0_9BACT</name>
<protein>
    <submittedName>
        <fullName evidence="4">Periplasmic binding family protein</fullName>
    </submittedName>
</protein>
<proteinExistence type="predicted"/>
<sequence>MRKLFAAWILGLVMTALPTAGRAVEAQLVSGAGPSTKIVQLFFEHFGKDPACRNYSFTVPAPSIKHRGGIQASDTYLFGRTGRPLNTKERGIGKEEIFLAKVPITFAVGLETGVQQLTLKQIEQIFTRRITNWKEVGGNDGQILLVGREATEALFSTLKRDFPFFREVTFDRIFRRDPQVVKFLMSPAGRLAIGFGAQPNFRKHNQLRVEGFSSGVSLGLAYDLKNADHPVVRAARAYAASDEWKRLVRQAGLLPAG</sequence>
<gene>
    <name evidence="4" type="ORF">EDC39_106130</name>
</gene>
<evidence type="ECO:0000256" key="2">
    <source>
        <dbReference type="SAM" id="SignalP"/>
    </source>
</evidence>
<keyword evidence="1 2" id="KW-0732">Signal</keyword>
<evidence type="ECO:0000313" key="5">
    <source>
        <dbReference type="Proteomes" id="UP000324159"/>
    </source>
</evidence>
<feature type="domain" description="PBP" evidence="3">
    <location>
        <begin position="28"/>
        <end position="163"/>
    </location>
</feature>
<dbReference type="Proteomes" id="UP000324159">
    <property type="component" value="Unassembled WGS sequence"/>
</dbReference>